<proteinExistence type="predicted"/>
<dbReference type="OrthoDB" id="285651at2"/>
<organism evidence="1 2">
    <name type="scientific">Capsulimonas corticalis</name>
    <dbReference type="NCBI Taxonomy" id="2219043"/>
    <lineage>
        <taxon>Bacteria</taxon>
        <taxon>Bacillati</taxon>
        <taxon>Armatimonadota</taxon>
        <taxon>Armatimonadia</taxon>
        <taxon>Capsulimonadales</taxon>
        <taxon>Capsulimonadaceae</taxon>
        <taxon>Capsulimonas</taxon>
    </lineage>
</organism>
<dbReference type="InterPro" id="IPR011453">
    <property type="entry name" value="DUF1559"/>
</dbReference>
<name>A0A402D451_9BACT</name>
<dbReference type="Proteomes" id="UP000287394">
    <property type="component" value="Chromosome"/>
</dbReference>
<dbReference type="AlphaFoldDB" id="A0A402D451"/>
<dbReference type="Pfam" id="PF07596">
    <property type="entry name" value="SBP_bac_10"/>
    <property type="match status" value="1"/>
</dbReference>
<dbReference type="EMBL" id="AP025739">
    <property type="protein sequence ID" value="BDI29676.1"/>
    <property type="molecule type" value="Genomic_DNA"/>
</dbReference>
<evidence type="ECO:0000313" key="2">
    <source>
        <dbReference type="Proteomes" id="UP000287394"/>
    </source>
</evidence>
<dbReference type="PANTHER" id="PTHR30093">
    <property type="entry name" value="GENERAL SECRETION PATHWAY PROTEIN G"/>
    <property type="match status" value="1"/>
</dbReference>
<accession>A0A402D451</accession>
<protein>
    <submittedName>
        <fullName evidence="1">Uncharacterized protein</fullName>
    </submittedName>
</protein>
<gene>
    <name evidence="1" type="ORF">CCAX7_17270</name>
</gene>
<evidence type="ECO:0000313" key="1">
    <source>
        <dbReference type="EMBL" id="BDI29676.1"/>
    </source>
</evidence>
<reference evidence="1 2" key="1">
    <citation type="journal article" date="2019" name="Int. J. Syst. Evol. Microbiol.">
        <title>Capsulimonas corticalis gen. nov., sp. nov., an aerobic capsulated bacterium, of a novel bacterial order, Capsulimonadales ord. nov., of the class Armatimonadia of the phylum Armatimonadetes.</title>
        <authorList>
            <person name="Li J."/>
            <person name="Kudo C."/>
            <person name="Tonouchi A."/>
        </authorList>
    </citation>
    <scope>NUCLEOTIDE SEQUENCE [LARGE SCALE GENOMIC DNA]</scope>
    <source>
        <strain evidence="1 2">AX-7</strain>
    </source>
</reference>
<dbReference type="KEGG" id="ccot:CCAX7_17270"/>
<sequence length="253" mass="27875">MKSMIQKWLRRAFPNTVNVGCFIAAICVFFPFAVVLYRVTTYAAARSKQARCEKQLIQIGIGMQQYSEDYDSVLPPRQTLGANGTLVSWRVLVNPYIKSKTMFECPSNPMAGEDDIEHDGFHRSYAVNSTSGEQAFGPFADRFSPGLALSKIKHPESVIAIVESTAAFNDFNVLSPGGFACPMNPNADTGNLFSGHVAETSVLYCDGHVRTRSPHDLEPNHAVNSWTTDGAPFSPVDRAKAARVMGYSERQNR</sequence>
<keyword evidence="2" id="KW-1185">Reference proteome</keyword>